<dbReference type="PROSITE" id="PS51462">
    <property type="entry name" value="NUDIX"/>
    <property type="match status" value="1"/>
</dbReference>
<organism evidence="2">
    <name type="scientific">hydrothermal vent metagenome</name>
    <dbReference type="NCBI Taxonomy" id="652676"/>
    <lineage>
        <taxon>unclassified sequences</taxon>
        <taxon>metagenomes</taxon>
        <taxon>ecological metagenomes</taxon>
    </lineage>
</organism>
<dbReference type="Pfam" id="PF00293">
    <property type="entry name" value="NUDIX"/>
    <property type="match status" value="1"/>
</dbReference>
<evidence type="ECO:0000313" key="2">
    <source>
        <dbReference type="EMBL" id="VAW74090.1"/>
    </source>
</evidence>
<dbReference type="PANTHER" id="PTHR43736:SF4">
    <property type="entry name" value="SLR1690 PROTEIN"/>
    <property type="match status" value="1"/>
</dbReference>
<dbReference type="EMBL" id="UOFL01000050">
    <property type="protein sequence ID" value="VAW74090.1"/>
    <property type="molecule type" value="Genomic_DNA"/>
</dbReference>
<evidence type="ECO:0000259" key="1">
    <source>
        <dbReference type="PROSITE" id="PS51462"/>
    </source>
</evidence>
<dbReference type="InterPro" id="IPR036388">
    <property type="entry name" value="WH-like_DNA-bd_sf"/>
</dbReference>
<proteinExistence type="predicted"/>
<dbReference type="AlphaFoldDB" id="A0A3B0YBA2"/>
<accession>A0A3B0YBA2</accession>
<dbReference type="InterPro" id="IPR015797">
    <property type="entry name" value="NUDIX_hydrolase-like_dom_sf"/>
</dbReference>
<reference evidence="2" key="1">
    <citation type="submission" date="2018-06" db="EMBL/GenBank/DDBJ databases">
        <authorList>
            <person name="Zhirakovskaya E."/>
        </authorList>
    </citation>
    <scope>NUCLEOTIDE SEQUENCE</scope>
</reference>
<dbReference type="InterPro" id="IPR000086">
    <property type="entry name" value="NUDIX_hydrolase_dom"/>
</dbReference>
<dbReference type="Gene3D" id="1.10.10.10">
    <property type="entry name" value="Winged helix-like DNA-binding domain superfamily/Winged helix DNA-binding domain"/>
    <property type="match status" value="1"/>
</dbReference>
<name>A0A3B0YBA2_9ZZZZ</name>
<dbReference type="PANTHER" id="PTHR43736">
    <property type="entry name" value="ADP-RIBOSE PYROPHOSPHATASE"/>
    <property type="match status" value="1"/>
</dbReference>
<dbReference type="SUPFAM" id="SSF46785">
    <property type="entry name" value="Winged helix' DNA-binding domain"/>
    <property type="match status" value="1"/>
</dbReference>
<feature type="domain" description="Nudix hydrolase" evidence="1">
    <location>
        <begin position="22"/>
        <end position="160"/>
    </location>
</feature>
<dbReference type="SUPFAM" id="SSF55811">
    <property type="entry name" value="Nudix"/>
    <property type="match status" value="1"/>
</dbReference>
<protein>
    <recommendedName>
        <fullName evidence="1">Nudix hydrolase domain-containing protein</fullName>
    </recommendedName>
</protein>
<gene>
    <name evidence="2" type="ORF">MNBD_GAMMA12-2748</name>
</gene>
<dbReference type="Pfam" id="PF21906">
    <property type="entry name" value="WHD_NrtR"/>
    <property type="match status" value="1"/>
</dbReference>
<dbReference type="InterPro" id="IPR036390">
    <property type="entry name" value="WH_DNA-bd_sf"/>
</dbReference>
<sequence length="249" mass="28288">MPKLSKKDIAYLKGYKASDYDRPSVAVDIVIFTLHKKQLKVLLIKRAESPYESLWALPGGFVNKVSDKNLEAVAYRELHEETGAKAPYLEQLFTFGSKDRDPRDWTLSVSYFALMAYDDIKLKAGTDASEARLWPVNNGKVSAKLAFDHTKIVNLAVERLGSKLEYSAIAGFLLGGEFTLPELQEVYEIILNEKLDKTSFRRGLAKFDIVQETGRKTESQGHRPAKYYRFNKHAKDSLFFPRSIVRSAK</sequence>
<dbReference type="Gene3D" id="3.90.79.10">
    <property type="entry name" value="Nucleoside Triphosphate Pyrophosphohydrolase"/>
    <property type="match status" value="1"/>
</dbReference>
<dbReference type="InterPro" id="IPR054105">
    <property type="entry name" value="WHD_NrtR"/>
</dbReference>
<dbReference type="CDD" id="cd18873">
    <property type="entry name" value="NUDIX_NadM_like"/>
    <property type="match status" value="1"/>
</dbReference>